<dbReference type="InterPro" id="IPR001611">
    <property type="entry name" value="Leu-rich_rpt"/>
</dbReference>
<evidence type="ECO:0000256" key="8">
    <source>
        <dbReference type="ARBA" id="ARBA00022722"/>
    </source>
</evidence>
<dbReference type="GO" id="GO:0016020">
    <property type="term" value="C:membrane"/>
    <property type="evidence" value="ECO:0007669"/>
    <property type="project" value="UniProtKB-SubCell"/>
</dbReference>
<gene>
    <name evidence="13" type="ORF">BDV29DRAFT_156090</name>
</gene>
<sequence length="912" mass="101683">MRHTLIAQVGKRPTLPSRSHLPSRIRPQRNQSKGTPPRPEPSPENPRSKAAPAQTSLSSTTPPTVPTGSRSRSLRDIIVKGPLGKLGRSYSRVQEKRPYATQFWSSIVVYLCGDLSAQLLFPSDNKPIKDTAQETSKTGGGNEDEASGGWRYDPWRTLRHLTVGAGSSIPSYNWFMFLHNHFNFTSKFLSILTKVIVQQAVFTPVFNTYFFSVHSLLSGATLEETWERLKKALPVSITNSAKLWPAVTAFSFMYVPPQFRNIFSGVIAVGWQTYLSWLNQKAAREVEATELAEEAAAQIGIGAFDNSSDYGSDFTPDEEEVLNDLLAKAATEHAALHATSVTSPPLQESRTTTTVTAKEVNIAVGDIEDCYVASASPRTPKVLGRQKSVWQISRTWSSPVAGRAGPMARDGGAAFVEHPDSTEGRAKERERAVDREKEWTTGVTDTGTDTRSPIERFRKPPNKAFSVTDLISPAWCELQYWYTLTKFGRKRRTPAMKQGSTIHKTLEDEIHTTVPVEITTKEDALALRIWNIIQGLRTLRDYGITRELEVWGLADGELVNGVIDQLSYECPDPDLEMTAASYYADAEASRAVLPEYQMSLTDYLLSPSQGGGKRLSDISWHGEQQESLDDSMIGSQTSSEAFSLPRVYMTDVKTRASASVPTVKSSSFRPTQLQLQMYYHMLNRLVTSDDVTIELLASRYGLDPKRTFTDGFIAEVGGLNDQFFDTLPSQELDPDFIPNSEDAAGRRASHGTDSLPSGSLDLTSLLLAHNNLSSLWSLMKNQLSLTFLPPSHSLPVSVAPSIPSEFQPHMLEPYPTLLSPLLTAQYLSSAPTAETHSRVLGSRSFLFDPAALTSYLSDQMEWWRGERNPRGVEVMEAWKCRICEFRDECSWRQEREWAFAKWRRRRPSSLAV</sequence>
<dbReference type="PANTHER" id="PTHR14464:SF4">
    <property type="entry name" value="EXONUCLEASE V"/>
    <property type="match status" value="1"/>
</dbReference>
<evidence type="ECO:0000256" key="5">
    <source>
        <dbReference type="ARBA" id="ARBA00011245"/>
    </source>
</evidence>
<dbReference type="GO" id="GO:0036297">
    <property type="term" value="P:interstrand cross-link repair"/>
    <property type="evidence" value="ECO:0007669"/>
    <property type="project" value="TreeGrafter"/>
</dbReference>
<evidence type="ECO:0000256" key="10">
    <source>
        <dbReference type="ARBA" id="ARBA00022989"/>
    </source>
</evidence>
<dbReference type="GO" id="GO:0045145">
    <property type="term" value="F:single-stranded DNA 5'-3' DNA exonuclease activity"/>
    <property type="evidence" value="ECO:0007669"/>
    <property type="project" value="InterPro"/>
</dbReference>
<name>A0A5N5X2F4_9EURO</name>
<dbReference type="GO" id="GO:0051539">
    <property type="term" value="F:4 iron, 4 sulfur cluster binding"/>
    <property type="evidence" value="ECO:0007669"/>
    <property type="project" value="UniProtKB-KW"/>
</dbReference>
<comment type="similarity">
    <text evidence="3">Belongs to the peroxisomal membrane protein PXMP2/4 family.</text>
</comment>
<dbReference type="Pfam" id="PF09810">
    <property type="entry name" value="Exo5"/>
    <property type="match status" value="1"/>
</dbReference>
<comment type="similarity">
    <text evidence="4">Belongs to the EXO5 family.</text>
</comment>
<comment type="cofactor">
    <cofactor evidence="1">
        <name>[4Fe-4S] cluster</name>
        <dbReference type="ChEBI" id="CHEBI:49883"/>
    </cofactor>
</comment>
<keyword evidence="9 13" id="KW-0269">Exonuclease</keyword>
<keyword evidence="6" id="KW-0408">Iron</keyword>
<feature type="region of interest" description="Disordered" evidence="12">
    <location>
        <begin position="415"/>
        <end position="437"/>
    </location>
</feature>
<evidence type="ECO:0000256" key="3">
    <source>
        <dbReference type="ARBA" id="ARBA00006824"/>
    </source>
</evidence>
<evidence type="ECO:0000256" key="11">
    <source>
        <dbReference type="ARBA" id="ARBA00023136"/>
    </source>
</evidence>
<evidence type="ECO:0000256" key="1">
    <source>
        <dbReference type="ARBA" id="ARBA00001966"/>
    </source>
</evidence>
<dbReference type="AlphaFoldDB" id="A0A5N5X2F4"/>
<protein>
    <submittedName>
        <fullName evidence="13">Exonuclease V a 5' deoxyribonuclease-domain-containing protein</fullName>
    </submittedName>
</protein>
<feature type="region of interest" description="Disordered" evidence="12">
    <location>
        <begin position="1"/>
        <end position="76"/>
    </location>
</feature>
<keyword evidence="10" id="KW-1133">Transmembrane helix</keyword>
<comment type="subcellular location">
    <subcellularLocation>
        <location evidence="2">Membrane</location>
        <topology evidence="2">Multi-pass membrane protein</topology>
    </subcellularLocation>
</comment>
<keyword evidence="6" id="KW-0479">Metal-binding</keyword>
<evidence type="ECO:0000256" key="9">
    <source>
        <dbReference type="ARBA" id="ARBA00022839"/>
    </source>
</evidence>
<feature type="region of interest" description="Disordered" evidence="12">
    <location>
        <begin position="736"/>
        <end position="755"/>
    </location>
</feature>
<keyword evidence="6" id="KW-0004">4Fe-4S</keyword>
<dbReference type="OrthoDB" id="354769at2759"/>
<dbReference type="GO" id="GO:0005739">
    <property type="term" value="C:mitochondrion"/>
    <property type="evidence" value="ECO:0007669"/>
    <property type="project" value="TreeGrafter"/>
</dbReference>
<keyword evidence="8" id="KW-0540">Nuclease</keyword>
<dbReference type="Pfam" id="PF04117">
    <property type="entry name" value="Mpv17_PMP22"/>
    <property type="match status" value="1"/>
</dbReference>
<dbReference type="EMBL" id="ML732201">
    <property type="protein sequence ID" value="KAB8074961.1"/>
    <property type="molecule type" value="Genomic_DNA"/>
</dbReference>
<accession>A0A5N5X2F4</accession>
<evidence type="ECO:0000256" key="4">
    <source>
        <dbReference type="ARBA" id="ARBA00009797"/>
    </source>
</evidence>
<dbReference type="PROSITE" id="PS51450">
    <property type="entry name" value="LRR"/>
    <property type="match status" value="1"/>
</dbReference>
<keyword evidence="11" id="KW-0472">Membrane</keyword>
<evidence type="ECO:0000256" key="6">
    <source>
        <dbReference type="ARBA" id="ARBA00022485"/>
    </source>
</evidence>
<feature type="region of interest" description="Disordered" evidence="12">
    <location>
        <begin position="126"/>
        <end position="148"/>
    </location>
</feature>
<keyword evidence="7" id="KW-0812">Transmembrane</keyword>
<evidence type="ECO:0000256" key="2">
    <source>
        <dbReference type="ARBA" id="ARBA00004141"/>
    </source>
</evidence>
<feature type="compositionally biased region" description="Basic and acidic residues" evidence="12">
    <location>
        <begin position="417"/>
        <end position="437"/>
    </location>
</feature>
<evidence type="ECO:0000256" key="7">
    <source>
        <dbReference type="ARBA" id="ARBA00022692"/>
    </source>
</evidence>
<proteinExistence type="inferred from homology"/>
<evidence type="ECO:0000313" key="13">
    <source>
        <dbReference type="EMBL" id="KAB8074961.1"/>
    </source>
</evidence>
<evidence type="ECO:0000256" key="12">
    <source>
        <dbReference type="SAM" id="MobiDB-lite"/>
    </source>
</evidence>
<keyword evidence="14" id="KW-1185">Reference proteome</keyword>
<dbReference type="Proteomes" id="UP000326565">
    <property type="component" value="Unassembled WGS sequence"/>
</dbReference>
<dbReference type="PANTHER" id="PTHR14464">
    <property type="entry name" value="EXONUCLEASE V"/>
    <property type="match status" value="1"/>
</dbReference>
<dbReference type="InterPro" id="IPR019190">
    <property type="entry name" value="EXOV"/>
</dbReference>
<dbReference type="GO" id="GO:0005634">
    <property type="term" value="C:nucleus"/>
    <property type="evidence" value="ECO:0007669"/>
    <property type="project" value="TreeGrafter"/>
</dbReference>
<evidence type="ECO:0000313" key="14">
    <source>
        <dbReference type="Proteomes" id="UP000326565"/>
    </source>
</evidence>
<organism evidence="13 14">
    <name type="scientific">Aspergillus leporis</name>
    <dbReference type="NCBI Taxonomy" id="41062"/>
    <lineage>
        <taxon>Eukaryota</taxon>
        <taxon>Fungi</taxon>
        <taxon>Dikarya</taxon>
        <taxon>Ascomycota</taxon>
        <taxon>Pezizomycotina</taxon>
        <taxon>Eurotiomycetes</taxon>
        <taxon>Eurotiomycetidae</taxon>
        <taxon>Eurotiales</taxon>
        <taxon>Aspergillaceae</taxon>
        <taxon>Aspergillus</taxon>
        <taxon>Aspergillus subgen. Circumdati</taxon>
    </lineage>
</organism>
<feature type="compositionally biased region" description="Low complexity" evidence="12">
    <location>
        <begin position="55"/>
        <end position="71"/>
    </location>
</feature>
<dbReference type="InterPro" id="IPR007248">
    <property type="entry name" value="Mpv17_PMP22"/>
</dbReference>
<comment type="subunit">
    <text evidence="5">Monomer.</text>
</comment>
<keyword evidence="6" id="KW-0411">Iron-sulfur</keyword>
<reference evidence="13 14" key="1">
    <citation type="submission" date="2019-04" db="EMBL/GenBank/DDBJ databases">
        <title>Friends and foes A comparative genomics study of 23 Aspergillus species from section Flavi.</title>
        <authorList>
            <consortium name="DOE Joint Genome Institute"/>
            <person name="Kjaerbolling I."/>
            <person name="Vesth T."/>
            <person name="Frisvad J.C."/>
            <person name="Nybo J.L."/>
            <person name="Theobald S."/>
            <person name="Kildgaard S."/>
            <person name="Isbrandt T."/>
            <person name="Kuo A."/>
            <person name="Sato A."/>
            <person name="Lyhne E.K."/>
            <person name="Kogle M.E."/>
            <person name="Wiebenga A."/>
            <person name="Kun R.S."/>
            <person name="Lubbers R.J."/>
            <person name="Makela M.R."/>
            <person name="Barry K."/>
            <person name="Chovatia M."/>
            <person name="Clum A."/>
            <person name="Daum C."/>
            <person name="Haridas S."/>
            <person name="He G."/>
            <person name="LaButti K."/>
            <person name="Lipzen A."/>
            <person name="Mondo S."/>
            <person name="Riley R."/>
            <person name="Salamov A."/>
            <person name="Simmons B.A."/>
            <person name="Magnuson J.K."/>
            <person name="Henrissat B."/>
            <person name="Mortensen U.H."/>
            <person name="Larsen T.O."/>
            <person name="Devries R.P."/>
            <person name="Grigoriev I.V."/>
            <person name="Machida M."/>
            <person name="Baker S.E."/>
            <person name="Andersen M.R."/>
        </authorList>
    </citation>
    <scope>NUCLEOTIDE SEQUENCE [LARGE SCALE GENOMIC DNA]</scope>
    <source>
        <strain evidence="13 14">CBS 151.66</strain>
    </source>
</reference>
<keyword evidence="9 13" id="KW-0378">Hydrolase</keyword>